<feature type="transmembrane region" description="Helical" evidence="1">
    <location>
        <begin position="118"/>
        <end position="138"/>
    </location>
</feature>
<feature type="transmembrane region" description="Helical" evidence="1">
    <location>
        <begin position="205"/>
        <end position="227"/>
    </location>
</feature>
<feature type="transmembrane region" description="Helical" evidence="1">
    <location>
        <begin position="30"/>
        <end position="48"/>
    </location>
</feature>
<feature type="transmembrane region" description="Helical" evidence="1">
    <location>
        <begin position="87"/>
        <end position="106"/>
    </location>
</feature>
<sequence length="235" mass="25404">MVRHLSRLFHFLDVFSSPVETRGVRLSVRFVLLWFWLDVLLFLLLGLLEHSPRNVLSSGILLLMWLVAVALPKVFGKSEWFEDHPSFTYLLAVLLMALFEETLVTLNGGGLGGKATSLAHDLTIAVPVFMGIGTGLYLAHRMAPMSRGEFFLFGALFGFFVEIVLNGAWSSLVLLGGGAMGLYGMILSAYTPGTDSPAPLGVRKVLIVMALGATFMLAGAVVGDTLWRLAGGSSL</sequence>
<name>A0A2Z2MYM1_9EURY</name>
<dbReference type="EMBL" id="CP015106">
    <property type="protein sequence ID" value="ASJ14591.1"/>
    <property type="molecule type" value="Genomic_DNA"/>
</dbReference>
<gene>
    <name evidence="2" type="ORF">A3L10_05395</name>
</gene>
<feature type="transmembrane region" description="Helical" evidence="1">
    <location>
        <begin position="54"/>
        <end position="75"/>
    </location>
</feature>
<evidence type="ECO:0000313" key="3">
    <source>
        <dbReference type="Proteomes" id="UP000250085"/>
    </source>
</evidence>
<organism evidence="2 3">
    <name type="scientific">Thermococcus radiotolerans</name>
    <dbReference type="NCBI Taxonomy" id="187880"/>
    <lineage>
        <taxon>Archaea</taxon>
        <taxon>Methanobacteriati</taxon>
        <taxon>Methanobacteriota</taxon>
        <taxon>Thermococci</taxon>
        <taxon>Thermococcales</taxon>
        <taxon>Thermococcaceae</taxon>
        <taxon>Thermococcus</taxon>
    </lineage>
</organism>
<feature type="transmembrane region" description="Helical" evidence="1">
    <location>
        <begin position="175"/>
        <end position="193"/>
    </location>
</feature>
<proteinExistence type="predicted"/>
<keyword evidence="1" id="KW-0472">Membrane</keyword>
<dbReference type="Proteomes" id="UP000250085">
    <property type="component" value="Chromosome"/>
</dbReference>
<accession>A0A2Z2MYM1</accession>
<dbReference type="AlphaFoldDB" id="A0A2Z2MYM1"/>
<feature type="transmembrane region" description="Helical" evidence="1">
    <location>
        <begin position="150"/>
        <end position="169"/>
    </location>
</feature>
<dbReference type="KEGG" id="trl:A3L10_05395"/>
<reference evidence="2 3" key="1">
    <citation type="submission" date="2016-04" db="EMBL/GenBank/DDBJ databases">
        <title>Complete genome sequence of Thermococcus radiotolerans type strain EJ2.</title>
        <authorList>
            <person name="Oger P.M."/>
        </authorList>
    </citation>
    <scope>NUCLEOTIDE SEQUENCE [LARGE SCALE GENOMIC DNA]</scope>
    <source>
        <strain evidence="2 3">EJ2</strain>
    </source>
</reference>
<keyword evidence="1" id="KW-0812">Transmembrane</keyword>
<evidence type="ECO:0000313" key="2">
    <source>
        <dbReference type="EMBL" id="ASJ14591.1"/>
    </source>
</evidence>
<keyword evidence="3" id="KW-1185">Reference proteome</keyword>
<evidence type="ECO:0000256" key="1">
    <source>
        <dbReference type="SAM" id="Phobius"/>
    </source>
</evidence>
<keyword evidence="1" id="KW-1133">Transmembrane helix</keyword>
<protein>
    <submittedName>
        <fullName evidence="2">Uncharacterized protein</fullName>
    </submittedName>
</protein>